<feature type="region of interest" description="Disordered" evidence="1">
    <location>
        <begin position="118"/>
        <end position="194"/>
    </location>
</feature>
<name>A0A2B7X172_9EURO</name>
<feature type="region of interest" description="Disordered" evidence="1">
    <location>
        <begin position="470"/>
        <end position="705"/>
    </location>
</feature>
<feature type="compositionally biased region" description="Basic and acidic residues" evidence="1">
    <location>
        <begin position="576"/>
        <end position="608"/>
    </location>
</feature>
<dbReference type="EMBL" id="PDNC01000055">
    <property type="protein sequence ID" value="PGH02806.1"/>
    <property type="molecule type" value="Genomic_DNA"/>
</dbReference>
<sequence length="914" mass="100806">MEPTIVDDSMEVASDVGHRHSGNIDDIEIDLDLALERVPEQDDDVLVDDASATASDHPTTDANIAYDADMVDGEYMDSDILASGYDQYQQGYYQPDEDSAYNNPMDYEAEMEDDYEEDIDAPIPNNDFEEASIPITKEAKEAEEQRKAEGGGEEEEEEEEREIEEVGVAEDAKSPVPETLSRSEHVEAENSNAPAVAEEHLVAHEDTTVAQPHYPEEFTVEEGNAVSQGVENADNADLNEGLKKYGEDVGPSLEAPHEHGQAEPELQKTTAQEPEHQETESGGQKRPPLDQENQSDTTESYHIVEAQDYEALGEVHGIQKGRSLHPVKVLYQDSEISLFPPGENDPTETFFLQDEGLADAPIEELVRACRQVLGEHISEDEELILDIESLGLHLPEKSVPVITTSLAQIIQVYLDLYSNDGINEPEPLYLTLSSRSTFTAEFARLAAAANEGKGLSYLTWEDYDIDEAEEGVEHEAEDEEVHEQPLLTTEDTGSLAEPDSHLVEPADEEEISSESVTRSPRHDSTSQSPAIKSPEQDLPAPTEPEFHASADENDQVAHVDLPTNMPSHRNIESPQDAEKCSDTQHDQGEDVRREKVQVHEEDNLRNEYGEVTTKPQDAGSQSPTRPQTMKIPTVDLSRDESTDQQSEEYVEGHEFNNAPQQLEAEAEDDIEEEYQGGGADFNHEDHTESHTASLHNGYGSNTYAQSTTNKDVHIEIDLGTNDAMPREEAIADHSCDNLDEGEIFEHSEPERGADNQENNLPMTHKEEAAPGLAIESAARDVPKTPELTHDYFEIDEDLFKSPMVEAHEAIAAIGSPPAPLDEAAQEPPSYTGGAEPYPVEKPAPQLGEINASDRSTVGGNFDESFTTATSDKAVLDNDELLARASPKSTKRSFIDSGINDVESSTLDIKRHRSE</sequence>
<dbReference type="STRING" id="2060905.A0A2B7X172"/>
<feature type="compositionally biased region" description="Acidic residues" evidence="1">
    <location>
        <begin position="664"/>
        <end position="674"/>
    </location>
</feature>
<feature type="region of interest" description="Disordered" evidence="1">
    <location>
        <begin position="744"/>
        <end position="784"/>
    </location>
</feature>
<comment type="caution">
    <text evidence="2">The sequence shown here is derived from an EMBL/GenBank/DDBJ whole genome shotgun (WGS) entry which is preliminary data.</text>
</comment>
<dbReference type="OrthoDB" id="5339076at2759"/>
<protein>
    <submittedName>
        <fullName evidence="2">Uncharacterized protein</fullName>
    </submittedName>
</protein>
<feature type="region of interest" description="Disordered" evidence="1">
    <location>
        <begin position="814"/>
        <end position="864"/>
    </location>
</feature>
<keyword evidence="3" id="KW-1185">Reference proteome</keyword>
<accession>A0A2B7X172</accession>
<feature type="compositionally biased region" description="Polar residues" evidence="1">
    <location>
        <begin position="690"/>
        <end position="705"/>
    </location>
</feature>
<evidence type="ECO:0000256" key="1">
    <source>
        <dbReference type="SAM" id="MobiDB-lite"/>
    </source>
</evidence>
<evidence type="ECO:0000313" key="2">
    <source>
        <dbReference type="EMBL" id="PGH02806.1"/>
    </source>
</evidence>
<dbReference type="InterPro" id="IPR018822">
    <property type="entry name" value="UPF0646"/>
</dbReference>
<organism evidence="2 3">
    <name type="scientific">Blastomyces parvus</name>
    <dbReference type="NCBI Taxonomy" id="2060905"/>
    <lineage>
        <taxon>Eukaryota</taxon>
        <taxon>Fungi</taxon>
        <taxon>Dikarya</taxon>
        <taxon>Ascomycota</taxon>
        <taxon>Pezizomycotina</taxon>
        <taxon>Eurotiomycetes</taxon>
        <taxon>Eurotiomycetidae</taxon>
        <taxon>Onygenales</taxon>
        <taxon>Ajellomycetaceae</taxon>
        <taxon>Blastomyces</taxon>
    </lineage>
</organism>
<dbReference type="Pfam" id="PF10336">
    <property type="entry name" value="DUF2420"/>
    <property type="match status" value="1"/>
</dbReference>
<evidence type="ECO:0000313" key="3">
    <source>
        <dbReference type="Proteomes" id="UP000224080"/>
    </source>
</evidence>
<feature type="compositionally biased region" description="Acidic residues" evidence="1">
    <location>
        <begin position="470"/>
        <end position="481"/>
    </location>
</feature>
<feature type="compositionally biased region" description="Polar residues" evidence="1">
    <location>
        <begin position="852"/>
        <end position="864"/>
    </location>
</feature>
<feature type="region of interest" description="Disordered" evidence="1">
    <location>
        <begin position="216"/>
        <end position="298"/>
    </location>
</feature>
<reference evidence="2 3" key="1">
    <citation type="submission" date="2017-10" db="EMBL/GenBank/DDBJ databases">
        <title>Comparative genomics in systemic dimorphic fungi from Ajellomycetaceae.</title>
        <authorList>
            <person name="Munoz J.F."/>
            <person name="Mcewen J.G."/>
            <person name="Clay O.K."/>
            <person name="Cuomo C.A."/>
        </authorList>
    </citation>
    <scope>NUCLEOTIDE SEQUENCE [LARGE SCALE GENOMIC DNA]</scope>
    <source>
        <strain evidence="2 3">UAMH130</strain>
    </source>
</reference>
<gene>
    <name evidence="2" type="ORF">GX51_04418</name>
</gene>
<feature type="compositionally biased region" description="Basic and acidic residues" evidence="1">
    <location>
        <begin position="137"/>
        <end position="150"/>
    </location>
</feature>
<feature type="compositionally biased region" description="Acidic residues" evidence="1">
    <location>
        <begin position="151"/>
        <end position="168"/>
    </location>
</feature>
<feature type="compositionally biased region" description="Basic and acidic residues" evidence="1">
    <location>
        <begin position="744"/>
        <end position="754"/>
    </location>
</feature>
<feature type="compositionally biased region" description="Basic and acidic residues" evidence="1">
    <location>
        <begin position="255"/>
        <end position="266"/>
    </location>
</feature>
<dbReference type="Proteomes" id="UP000224080">
    <property type="component" value="Unassembled WGS sequence"/>
</dbReference>
<feature type="compositionally biased region" description="Polar residues" evidence="1">
    <location>
        <begin position="613"/>
        <end position="627"/>
    </location>
</feature>
<dbReference type="AlphaFoldDB" id="A0A2B7X172"/>
<proteinExistence type="predicted"/>